<proteinExistence type="predicted"/>
<organism evidence="2">
    <name type="scientific">marine sediment metagenome</name>
    <dbReference type="NCBI Taxonomy" id="412755"/>
    <lineage>
        <taxon>unclassified sequences</taxon>
        <taxon>metagenomes</taxon>
        <taxon>ecological metagenomes</taxon>
    </lineage>
</organism>
<dbReference type="AlphaFoldDB" id="A0A0F9F070"/>
<feature type="transmembrane region" description="Helical" evidence="1">
    <location>
        <begin position="68"/>
        <end position="86"/>
    </location>
</feature>
<evidence type="ECO:0000256" key="1">
    <source>
        <dbReference type="SAM" id="Phobius"/>
    </source>
</evidence>
<accession>A0A0F9F070</accession>
<keyword evidence="1" id="KW-0812">Transmembrane</keyword>
<evidence type="ECO:0000313" key="2">
    <source>
        <dbReference type="EMBL" id="KKL50660.1"/>
    </source>
</evidence>
<keyword evidence="1" id="KW-1133">Transmembrane helix</keyword>
<name>A0A0F9F070_9ZZZZ</name>
<comment type="caution">
    <text evidence="2">The sequence shown here is derived from an EMBL/GenBank/DDBJ whole genome shotgun (WGS) entry which is preliminary data.</text>
</comment>
<keyword evidence="1" id="KW-0472">Membrane</keyword>
<gene>
    <name evidence="2" type="ORF">LCGC14_2303260</name>
</gene>
<protein>
    <submittedName>
        <fullName evidence="2">Uncharacterized protein</fullName>
    </submittedName>
</protein>
<reference evidence="2" key="1">
    <citation type="journal article" date="2015" name="Nature">
        <title>Complex archaea that bridge the gap between prokaryotes and eukaryotes.</title>
        <authorList>
            <person name="Spang A."/>
            <person name="Saw J.H."/>
            <person name="Jorgensen S.L."/>
            <person name="Zaremba-Niedzwiedzka K."/>
            <person name="Martijn J."/>
            <person name="Lind A.E."/>
            <person name="van Eijk R."/>
            <person name="Schleper C."/>
            <person name="Guy L."/>
            <person name="Ettema T.J."/>
        </authorList>
    </citation>
    <scope>NUCLEOTIDE SEQUENCE</scope>
</reference>
<feature type="transmembrane region" description="Helical" evidence="1">
    <location>
        <begin position="6"/>
        <end position="23"/>
    </location>
</feature>
<sequence>LDQSEEISKIISIIIVSYFALGWEFLENFTKFTAFLKFSKKRDSLINSLSDILFTSIGGVLAYSLLPWYPLILVFLLILLVVGRYINF</sequence>
<feature type="non-terminal residue" evidence="2">
    <location>
        <position position="1"/>
    </location>
</feature>
<dbReference type="EMBL" id="LAZR01032519">
    <property type="protein sequence ID" value="KKL50660.1"/>
    <property type="molecule type" value="Genomic_DNA"/>
</dbReference>